<accession>A0A0B8QVV6</accession>
<dbReference type="Proteomes" id="UP000031847">
    <property type="component" value="Unassembled WGS sequence"/>
</dbReference>
<dbReference type="EMBL" id="BBSI01000008">
    <property type="protein sequence ID" value="GAM79058.1"/>
    <property type="molecule type" value="Genomic_DNA"/>
</dbReference>
<dbReference type="PANTHER" id="PTHR45947:SF3">
    <property type="entry name" value="SULFOQUINOVOSYL TRANSFERASE SQD2"/>
    <property type="match status" value="1"/>
</dbReference>
<evidence type="ECO:0000313" key="2">
    <source>
        <dbReference type="EMBL" id="GAM79058.1"/>
    </source>
</evidence>
<feature type="domain" description="Glycosyltransferase subfamily 4-like N-terminal" evidence="1">
    <location>
        <begin position="51"/>
        <end position="148"/>
    </location>
</feature>
<evidence type="ECO:0000313" key="3">
    <source>
        <dbReference type="Proteomes" id="UP000031847"/>
    </source>
</evidence>
<proteinExistence type="predicted"/>
<comment type="caution">
    <text evidence="2">The sequence shown here is derived from an EMBL/GenBank/DDBJ whole genome shotgun (WGS) entry which is preliminary data.</text>
</comment>
<dbReference type="CDD" id="cd03801">
    <property type="entry name" value="GT4_PimA-like"/>
    <property type="match status" value="1"/>
</dbReference>
<reference evidence="2 3" key="1">
    <citation type="submission" date="2015-01" db="EMBL/GenBank/DDBJ databases">
        <title>Lactococcus lactis subsp.lactis JCM 5805 whole genome shotgun sequence.</title>
        <authorList>
            <person name="Fujii T."/>
            <person name="Tomita Y."/>
            <person name="Ikushima S."/>
            <person name="Fujiwara D."/>
        </authorList>
    </citation>
    <scope>NUCLEOTIDE SEQUENCE [LARGE SCALE GENOMIC DNA]</scope>
    <source>
        <strain evidence="2 3">JCM 5805</strain>
    </source>
</reference>
<dbReference type="Pfam" id="PF13692">
    <property type="entry name" value="Glyco_trans_1_4"/>
    <property type="match status" value="1"/>
</dbReference>
<organism evidence="2 3">
    <name type="scientific">Lactococcus lactis subsp. lactis</name>
    <name type="common">Streptococcus lactis</name>
    <dbReference type="NCBI Taxonomy" id="1360"/>
    <lineage>
        <taxon>Bacteria</taxon>
        <taxon>Bacillati</taxon>
        <taxon>Bacillota</taxon>
        <taxon>Bacilli</taxon>
        <taxon>Lactobacillales</taxon>
        <taxon>Streptococcaceae</taxon>
        <taxon>Lactococcus</taxon>
    </lineage>
</organism>
<dbReference type="InterPro" id="IPR028098">
    <property type="entry name" value="Glyco_trans_4-like_N"/>
</dbReference>
<sequence>MIYGKIKLSMKILLYLEAEQFLSHSGIGRAMKHQQRALDLMGIDWTKNPEDDYDILHLNTYGFSSWKMLKKAKKAGKKIIFHGHSTKEDFQNSFIGSNIAAPFFKQYLMHFYRAADLVITPTDYSASLLRSYGIKCPILPISNGIDLTKYSRSEAKEQAFREYFSLKSDQKVVVTAALYFKRKGIDDFIKVAERMPDVTFIWFGYQNLWTIPGWIRRIVKKNHPKNVLFPGYIKGDIFEGAMSSADAFFFPSREETEGIVVLEALASHQKTVVRDIPVYHGWLDSTCVSMATDVEGFVNQLQDVLDGKVDKTKEAYQVAESRTIEKVAQQLADAYQQTLEL</sequence>
<dbReference type="SUPFAM" id="SSF53756">
    <property type="entry name" value="UDP-Glycosyltransferase/glycogen phosphorylase"/>
    <property type="match status" value="1"/>
</dbReference>
<dbReference type="AlphaFoldDB" id="A0A0B8QVV6"/>
<dbReference type="GO" id="GO:0016757">
    <property type="term" value="F:glycosyltransferase activity"/>
    <property type="evidence" value="ECO:0007669"/>
    <property type="project" value="TreeGrafter"/>
</dbReference>
<dbReference type="Gene3D" id="3.40.50.2000">
    <property type="entry name" value="Glycogen Phosphorylase B"/>
    <property type="match status" value="2"/>
</dbReference>
<name>A0A0B8QVV6_LACLL</name>
<gene>
    <name evidence="2" type="ORF">JCM5805K_0163</name>
</gene>
<dbReference type="Pfam" id="PF13439">
    <property type="entry name" value="Glyco_transf_4"/>
    <property type="match status" value="1"/>
</dbReference>
<evidence type="ECO:0000259" key="1">
    <source>
        <dbReference type="Pfam" id="PF13439"/>
    </source>
</evidence>
<dbReference type="InterPro" id="IPR050194">
    <property type="entry name" value="Glycosyltransferase_grp1"/>
</dbReference>
<keyword evidence="2" id="KW-0808">Transferase</keyword>
<protein>
    <submittedName>
        <fullName evidence="2">Glycosyltransferase</fullName>
    </submittedName>
</protein>
<dbReference type="PANTHER" id="PTHR45947">
    <property type="entry name" value="SULFOQUINOVOSYL TRANSFERASE SQD2"/>
    <property type="match status" value="1"/>
</dbReference>